<gene>
    <name evidence="3" type="ORF">bsdtw1_02769</name>
</gene>
<evidence type="ECO:0000313" key="4">
    <source>
        <dbReference type="Proteomes" id="UP000580568"/>
    </source>
</evidence>
<protein>
    <recommendedName>
        <fullName evidence="2">YfjL-like N-terminal domain-containing protein</fullName>
    </recommendedName>
</protein>
<proteinExistence type="predicted"/>
<dbReference type="AlphaFoldDB" id="A0A6V8SIV5"/>
<evidence type="ECO:0000313" key="3">
    <source>
        <dbReference type="EMBL" id="GFP76666.1"/>
    </source>
</evidence>
<feature type="domain" description="YfjL-like N-terminal" evidence="2">
    <location>
        <begin position="5"/>
        <end position="88"/>
    </location>
</feature>
<organism evidence="3 4">
    <name type="scientific">Clostridium fungisolvens</name>
    <dbReference type="NCBI Taxonomy" id="1604897"/>
    <lineage>
        <taxon>Bacteria</taxon>
        <taxon>Bacillati</taxon>
        <taxon>Bacillota</taxon>
        <taxon>Clostridia</taxon>
        <taxon>Eubacteriales</taxon>
        <taxon>Clostridiaceae</taxon>
        <taxon>Clostridium</taxon>
    </lineage>
</organism>
<keyword evidence="1" id="KW-1133">Transmembrane helix</keyword>
<evidence type="ECO:0000259" key="2">
    <source>
        <dbReference type="Pfam" id="PF25425"/>
    </source>
</evidence>
<dbReference type="EMBL" id="BLZR01000001">
    <property type="protein sequence ID" value="GFP76666.1"/>
    <property type="molecule type" value="Genomic_DNA"/>
</dbReference>
<name>A0A6V8SIV5_9CLOT</name>
<evidence type="ECO:0000256" key="1">
    <source>
        <dbReference type="SAM" id="Phobius"/>
    </source>
</evidence>
<keyword evidence="1" id="KW-0472">Membrane</keyword>
<feature type="transmembrane region" description="Helical" evidence="1">
    <location>
        <begin position="119"/>
        <end position="136"/>
    </location>
</feature>
<keyword evidence="4" id="KW-1185">Reference proteome</keyword>
<dbReference type="InterPro" id="IPR057359">
    <property type="entry name" value="YfjL_N"/>
</dbReference>
<keyword evidence="1" id="KW-0812">Transmembrane</keyword>
<comment type="caution">
    <text evidence="3">The sequence shown here is derived from an EMBL/GenBank/DDBJ whole genome shotgun (WGS) entry which is preliminary data.</text>
</comment>
<sequence length="142" mass="16344">MRCLKRSSIIFLILTILLFLMNIVDGLYGNPVSKYLASRQITSYMTDSLHIKKFEIKSINKNFVYGGYYFADVYDEENNNKFTIAATEKNVVSNVLSDIEPQTNVDKTNYSPIILENTLKVSFILFALSSIIYFYGSMFRRG</sequence>
<dbReference type="Pfam" id="PF25425">
    <property type="entry name" value="YfjL_N"/>
    <property type="match status" value="1"/>
</dbReference>
<dbReference type="Proteomes" id="UP000580568">
    <property type="component" value="Unassembled WGS sequence"/>
</dbReference>
<reference evidence="3 4" key="1">
    <citation type="submission" date="2020-07" db="EMBL/GenBank/DDBJ databases">
        <title>A new beta-1,3-glucan-decomposing anaerobic bacterium isolated from anoxic soil subjected to biological soil disinfestation.</title>
        <authorList>
            <person name="Ueki A."/>
            <person name="Tonouchi A."/>
        </authorList>
    </citation>
    <scope>NUCLEOTIDE SEQUENCE [LARGE SCALE GENOMIC DNA]</scope>
    <source>
        <strain evidence="3 4">TW1</strain>
    </source>
</reference>
<accession>A0A6V8SIV5</accession>